<name>A0ABS0I127_9BACT</name>
<dbReference type="EMBL" id="JADQDM010000002">
    <property type="protein sequence ID" value="MBF9220651.1"/>
    <property type="molecule type" value="Genomic_DNA"/>
</dbReference>
<dbReference type="Proteomes" id="UP000618931">
    <property type="component" value="Unassembled WGS sequence"/>
</dbReference>
<dbReference type="SUPFAM" id="SSF56112">
    <property type="entry name" value="Protein kinase-like (PK-like)"/>
    <property type="match status" value="1"/>
</dbReference>
<evidence type="ECO:0000313" key="2">
    <source>
        <dbReference type="Proteomes" id="UP000618931"/>
    </source>
</evidence>
<gene>
    <name evidence="1" type="ORF">I2H31_05995</name>
</gene>
<organism evidence="1 2">
    <name type="scientific">Hymenobacter ruricola</name>
    <dbReference type="NCBI Taxonomy" id="2791023"/>
    <lineage>
        <taxon>Bacteria</taxon>
        <taxon>Pseudomonadati</taxon>
        <taxon>Bacteroidota</taxon>
        <taxon>Cytophagia</taxon>
        <taxon>Cytophagales</taxon>
        <taxon>Hymenobacteraceae</taxon>
        <taxon>Hymenobacter</taxon>
    </lineage>
</organism>
<protein>
    <recommendedName>
        <fullName evidence="3">Protein kinase domain-containing protein</fullName>
    </recommendedName>
</protein>
<reference evidence="1 2" key="1">
    <citation type="submission" date="2020-11" db="EMBL/GenBank/DDBJ databases">
        <authorList>
            <person name="Kim M.K."/>
        </authorList>
    </citation>
    <scope>NUCLEOTIDE SEQUENCE [LARGE SCALE GENOMIC DNA]</scope>
    <source>
        <strain evidence="1 2">BT662</strain>
    </source>
</reference>
<sequence>MEPKRYPRQLSRGANNAAIALSETEVGKLFNDDTRSDIGSEAEKMRFANQINGLVVKFLRLERNEALGTDMLVMERIYPIDFRAYEVEMREIWFDVFTDELQALHAAGFVHRDLLRPSNLPGNRYDNILLTQQGLRLIDVGISVLQPQVGESFFRAYVQRELEELVLFREFLLGR</sequence>
<keyword evidence="2" id="KW-1185">Reference proteome</keyword>
<comment type="caution">
    <text evidence="1">The sequence shown here is derived from an EMBL/GenBank/DDBJ whole genome shotgun (WGS) entry which is preliminary data.</text>
</comment>
<dbReference type="RefSeq" id="WP_196292091.1">
    <property type="nucleotide sequence ID" value="NZ_JADQDM010000002.1"/>
</dbReference>
<accession>A0ABS0I127</accession>
<evidence type="ECO:0000313" key="1">
    <source>
        <dbReference type="EMBL" id="MBF9220651.1"/>
    </source>
</evidence>
<dbReference type="Gene3D" id="1.10.510.10">
    <property type="entry name" value="Transferase(Phosphotransferase) domain 1"/>
    <property type="match status" value="1"/>
</dbReference>
<dbReference type="InterPro" id="IPR011009">
    <property type="entry name" value="Kinase-like_dom_sf"/>
</dbReference>
<proteinExistence type="predicted"/>
<evidence type="ECO:0008006" key="3">
    <source>
        <dbReference type="Google" id="ProtNLM"/>
    </source>
</evidence>